<protein>
    <submittedName>
        <fullName evidence="12">Cilia- and flagella-associated protein 44</fullName>
    </submittedName>
</protein>
<dbReference type="InterPro" id="IPR001680">
    <property type="entry name" value="WD40_rpt"/>
</dbReference>
<evidence type="ECO:0000313" key="12">
    <source>
        <dbReference type="RefSeq" id="XP_046587349.1"/>
    </source>
</evidence>
<keyword evidence="6" id="KW-0206">Cytoskeleton</keyword>
<evidence type="ECO:0000256" key="8">
    <source>
        <dbReference type="PROSITE-ProRule" id="PRU00221"/>
    </source>
</evidence>
<feature type="coiled-coil region" evidence="9">
    <location>
        <begin position="1477"/>
        <end position="1518"/>
    </location>
</feature>
<dbReference type="InterPro" id="IPR015943">
    <property type="entry name" value="WD40/YVTN_repeat-like_dom_sf"/>
</dbReference>
<comment type="subcellular location">
    <subcellularLocation>
        <location evidence="1">Cytoplasm</location>
        <location evidence="1">Cytoskeleton</location>
        <location evidence="1">Cilium axoneme</location>
    </subcellularLocation>
</comment>
<dbReference type="SUPFAM" id="SSF50978">
    <property type="entry name" value="WD40 repeat-like"/>
    <property type="match status" value="2"/>
</dbReference>
<dbReference type="Gene3D" id="2.130.10.10">
    <property type="entry name" value="YVTN repeat-like/Quinoprotein amine dehydrogenase"/>
    <property type="match status" value="2"/>
</dbReference>
<feature type="compositionally biased region" description="Basic and acidic residues" evidence="10">
    <location>
        <begin position="1436"/>
        <end position="1448"/>
    </location>
</feature>
<feature type="compositionally biased region" description="Low complexity" evidence="10">
    <location>
        <begin position="1417"/>
        <end position="1427"/>
    </location>
</feature>
<evidence type="ECO:0000256" key="10">
    <source>
        <dbReference type="SAM" id="MobiDB-lite"/>
    </source>
</evidence>
<feature type="region of interest" description="Disordered" evidence="10">
    <location>
        <begin position="2053"/>
        <end position="2087"/>
    </location>
</feature>
<dbReference type="PANTHER" id="PTHR14885:SF3">
    <property type="entry name" value="CILIA- AND FLAGELLA-ASSOCIATED PROTEIN 44"/>
    <property type="match status" value="1"/>
</dbReference>
<evidence type="ECO:0000256" key="2">
    <source>
        <dbReference type="ARBA" id="ARBA00022490"/>
    </source>
</evidence>
<dbReference type="GeneID" id="107227834"/>
<dbReference type="PROSITE" id="PS50082">
    <property type="entry name" value="WD_REPEATS_2"/>
    <property type="match status" value="1"/>
</dbReference>
<dbReference type="SMART" id="SM00320">
    <property type="entry name" value="WD40"/>
    <property type="match status" value="6"/>
</dbReference>
<dbReference type="RefSeq" id="XP_046587349.1">
    <property type="nucleotide sequence ID" value="XM_046731393.1"/>
</dbReference>
<evidence type="ECO:0000256" key="9">
    <source>
        <dbReference type="SAM" id="Coils"/>
    </source>
</evidence>
<dbReference type="InterPro" id="IPR036322">
    <property type="entry name" value="WD40_repeat_dom_sf"/>
</dbReference>
<organism evidence="11 12">
    <name type="scientific">Neodiprion lecontei</name>
    <name type="common">Redheaded pine sawfly</name>
    <dbReference type="NCBI Taxonomy" id="441921"/>
    <lineage>
        <taxon>Eukaryota</taxon>
        <taxon>Metazoa</taxon>
        <taxon>Ecdysozoa</taxon>
        <taxon>Arthropoda</taxon>
        <taxon>Hexapoda</taxon>
        <taxon>Insecta</taxon>
        <taxon>Pterygota</taxon>
        <taxon>Neoptera</taxon>
        <taxon>Endopterygota</taxon>
        <taxon>Hymenoptera</taxon>
        <taxon>Tenthredinoidea</taxon>
        <taxon>Diprionidae</taxon>
        <taxon>Diprioninae</taxon>
        <taxon>Neodiprion</taxon>
    </lineage>
</organism>
<reference evidence="12" key="1">
    <citation type="submission" date="2025-08" db="UniProtKB">
        <authorList>
            <consortium name="RefSeq"/>
        </authorList>
    </citation>
    <scope>IDENTIFICATION</scope>
    <source>
        <tissue evidence="12">Thorax and Abdomen</tissue>
    </source>
</reference>
<keyword evidence="5 9" id="KW-0175">Coiled coil</keyword>
<evidence type="ECO:0000256" key="4">
    <source>
        <dbReference type="ARBA" id="ARBA00022737"/>
    </source>
</evidence>
<feature type="coiled-coil region" evidence="9">
    <location>
        <begin position="1285"/>
        <end position="1312"/>
    </location>
</feature>
<feature type="repeat" description="WD" evidence="8">
    <location>
        <begin position="495"/>
        <end position="536"/>
    </location>
</feature>
<dbReference type="Pfam" id="PF00400">
    <property type="entry name" value="WD40"/>
    <property type="match status" value="1"/>
</dbReference>
<gene>
    <name evidence="12" type="primary">LOC107227834</name>
</gene>
<keyword evidence="11" id="KW-1185">Reference proteome</keyword>
<accession>A0ABM3FH56</accession>
<keyword evidence="2" id="KW-0963">Cytoplasm</keyword>
<name>A0ABM3FH56_NEOLC</name>
<keyword evidence="12" id="KW-0282">Flagellum</keyword>
<evidence type="ECO:0000256" key="1">
    <source>
        <dbReference type="ARBA" id="ARBA00004430"/>
    </source>
</evidence>
<dbReference type="PANTHER" id="PTHR14885">
    <property type="entry name" value="CILIA- AND FLAGELLA-ASSOCIATED PROTEIN 43-RELATED"/>
    <property type="match status" value="1"/>
</dbReference>
<evidence type="ECO:0000256" key="7">
    <source>
        <dbReference type="ARBA" id="ARBA00023273"/>
    </source>
</evidence>
<dbReference type="Proteomes" id="UP000829291">
    <property type="component" value="Chromosome 2"/>
</dbReference>
<keyword evidence="3 8" id="KW-0853">WD repeat</keyword>
<feature type="coiled-coil region" evidence="9">
    <location>
        <begin position="1716"/>
        <end position="1743"/>
    </location>
</feature>
<evidence type="ECO:0000256" key="5">
    <source>
        <dbReference type="ARBA" id="ARBA00023054"/>
    </source>
</evidence>
<keyword evidence="7" id="KW-0966">Cell projection</keyword>
<evidence type="ECO:0000313" key="11">
    <source>
        <dbReference type="Proteomes" id="UP000829291"/>
    </source>
</evidence>
<feature type="region of interest" description="Disordered" evidence="10">
    <location>
        <begin position="1410"/>
        <end position="1448"/>
    </location>
</feature>
<sequence length="2087" mass="240012">MEYEYEYDWHECAGYLVESGKDYAGPRITSYNSDDYISGPTRVKGGTVPINILEFHHSYAYDCQRHFNLCVADPNTIIFASGNLIHFFNVPENRIWFRRGSTGGGIGHITKNPTHNHIAVGENGINPPIIIYEWPTMEIVTILMQGTKRSYSHLAYSPDGLLLVSQGGEPDYMITVWNWSRARIMLRCKSHVQDIYNVTFSPSVPGHLTSSGSGHIKFWKMAKTFTGLKLKGELGRFGKTEISDIVGVYPMPDEKVVSGCEWGNILLWDEGLIKLEVCKTARNTCHAKLITQFEYNNGELMSVGMDGWIRIWFYETIEQADPPDDDCFIEIEPIYEFEIAEDNAKGDHSMLMCVQKKEPEDFEQSFWYAQDGNGGLWLIDICTSGVPEPPRKILTCHAGPIVDMSVSSWGPFVVTFGRDAYLHIYNYYTKRLILVHKFHDVGTQIRWLPCSVEASGCSLVCAFGSGVLRVVTIAVEKANLASDIKGDYVRLLQAIKPHSSPITVMSLNESNSLLVTGAEDATVFVMRLRKTKPYPVLVPIGYIRVPSSPTCLTWKPVETRSILIGCLKGECVEVKLPADTVDYTTVSYELVRCELRIFKFVSVKSAIRRELFHLNLLKKKAAKTAVKMKQMAQLVADNPGIEIDEEAFLMDSEDDPPYPDIHIPEVPNKVLFANYTVGNTIWLSMAGFDAGYIYEYPLPTTGTNVCEPCKSTMVFDGDDTEISSYVFYNDKKYLVLGMEHGEIRVCRVNRDDHTDLSDYWILPMHDNYNGYIPKILISHDNRMLLTCGHDGNLFSYLINDAGEYTESYLSPEVHAPFRKLPEKNTDDIEELSYPSLEEVIVKAEYNRIMAAAKQKKNEVLNILSGLGETYAKIIDRNRSLIKSQQIPHSEFELDPRITADLNQQLQAEMDLVHRKLAFKVEKSKLHLRKLMNHFIEPITCLPFEVCKILSPNTSVKSLRERKLDETFLNACTEVARRIKERDNAGRHADVKAEEVEEEAVEKKKISGVESFLKGLSPSTIQYRLGVKVNQMLRKYRARKARFEERQMEWKAMYASKPNQRINHPDDVAAIENAENAIGDYKLKTSANFSIPKEQRENTLNKYKQFLDARKRAHAMREGFNDKLRSIRSKKEALLCEVNDLVLKLKKIHAEIPEKRIKPIPTVPQIDYNIEFPERNLKFEQYVSMAEKVREAKRTKKGFATEIVNNPEDEEHELLLMDEKTVQLERESSLTTLFMKMPEKRYRALSVVAEDVLQSLMSGDHIETPWERELKRSRVARQIYEQDCILEHIQESYEELDKSLDELERERLQIVTDSVYMELFILTLHQELIVLKDFEAMEDMLTEKVTEKINERVTAKMKIQMMTSRIDQKNKEIVKLHARIKELVSEFMSMISENKFHDFLKRIFKKKYKPPKLEDESSSSSSSTTDSSSAEDDTESIDSRDIGPIHLDENTCPPNCDREIYLAAFSMRDKRYECEFQIKEEQKCIESLRKEIESDTKKLKVIENVLKSNQDELQAFMREKQCKLNDIDMTVILKLHQLQHLKDEMTMEKINDCVVFDKAKLTSLYARVGELREETTEQKAKHKKNRMHLQRMNVDCKHMDAEIYRLKSRIRQEMMKKFGQEVSLNTLYEAVLRRMIYDIKVGLTEMVPVFESQIKCIRDKYAEEIKTLETVIQDNTEKLSFLTVLEEEQLKLRKVLKHIPVSEEEMSRIDSEYRGDLKKLENILKSQMEQKELLKNEIKNLSLKSKPLPPISCQKNAKVSKKGVKKATRENAVAVINMETGEGVALEKIDTQVEVEGEEEETNNRENDDEECIETTTEEMYDKKENDEDNMQLQPMDECDNNTSTMVHHLLSRIIQASLGDEEESVEWDILREVVSNLPIGGSREELRAGIERSIENIIASLPQQDDPENVEAMCQAIREIINEIVFRLDTETKIVRIDQEEPQRLVKKLLDDIGIDKETGIDITILQDLLVELLAEEDGVTAATNHLLSNLPDNTSDDEKQDIREHATKVFTDISQLIMQSQVSADELEHPEPTVAVKHEESELLEQTTELYIEETQPSLPTVELTRQESQEKRESTQKISESDSKE</sequence>
<evidence type="ECO:0000256" key="6">
    <source>
        <dbReference type="ARBA" id="ARBA00023212"/>
    </source>
</evidence>
<feature type="compositionally biased region" description="Basic and acidic residues" evidence="10">
    <location>
        <begin position="2066"/>
        <end position="2087"/>
    </location>
</feature>
<keyword evidence="12" id="KW-0969">Cilium</keyword>
<evidence type="ECO:0000256" key="3">
    <source>
        <dbReference type="ARBA" id="ARBA00022574"/>
    </source>
</evidence>
<keyword evidence="4" id="KW-0677">Repeat</keyword>
<proteinExistence type="predicted"/>